<evidence type="ECO:0000256" key="4">
    <source>
        <dbReference type="ARBA" id="ARBA00022989"/>
    </source>
</evidence>
<accession>A0A8H7PWK6</accession>
<dbReference type="GO" id="GO:0016020">
    <property type="term" value="C:membrane"/>
    <property type="evidence" value="ECO:0007669"/>
    <property type="project" value="UniProtKB-SubCell"/>
</dbReference>
<gene>
    <name evidence="7" type="ORF">INT43_008378</name>
</gene>
<feature type="transmembrane region" description="Helical" evidence="6">
    <location>
        <begin position="6"/>
        <end position="22"/>
    </location>
</feature>
<evidence type="ECO:0000256" key="3">
    <source>
        <dbReference type="ARBA" id="ARBA00022692"/>
    </source>
</evidence>
<dbReference type="PANTHER" id="PTHR12668">
    <property type="entry name" value="TRANSMEMBRANE PROTEIN 14, 15"/>
    <property type="match status" value="1"/>
</dbReference>
<evidence type="ECO:0000313" key="7">
    <source>
        <dbReference type="EMBL" id="KAG2180799.1"/>
    </source>
</evidence>
<evidence type="ECO:0000256" key="6">
    <source>
        <dbReference type="SAM" id="Phobius"/>
    </source>
</evidence>
<keyword evidence="8" id="KW-1185">Reference proteome</keyword>
<feature type="transmembrane region" description="Helical" evidence="6">
    <location>
        <begin position="53"/>
        <end position="70"/>
    </location>
</feature>
<dbReference type="Proteomes" id="UP000654370">
    <property type="component" value="Unassembled WGS sequence"/>
</dbReference>
<dbReference type="EMBL" id="JAEPQZ010000005">
    <property type="protein sequence ID" value="KAG2180799.1"/>
    <property type="molecule type" value="Genomic_DNA"/>
</dbReference>
<comment type="caution">
    <text evidence="7">The sequence shown here is derived from an EMBL/GenBank/DDBJ whole genome shotgun (WGS) entry which is preliminary data.</text>
</comment>
<evidence type="ECO:0000256" key="5">
    <source>
        <dbReference type="ARBA" id="ARBA00023136"/>
    </source>
</evidence>
<comment type="subcellular location">
    <subcellularLocation>
        <location evidence="1">Membrane</location>
    </subcellularLocation>
</comment>
<evidence type="ECO:0000313" key="8">
    <source>
        <dbReference type="Proteomes" id="UP000654370"/>
    </source>
</evidence>
<comment type="similarity">
    <text evidence="2">Belongs to the TMEM14 family.</text>
</comment>
<proteinExistence type="inferred from homology"/>
<keyword evidence="4 6" id="KW-1133">Transmembrane helix</keyword>
<evidence type="ECO:0000256" key="2">
    <source>
        <dbReference type="ARBA" id="ARBA00007590"/>
    </source>
</evidence>
<dbReference type="OrthoDB" id="5620at2759"/>
<organism evidence="7 8">
    <name type="scientific">Mortierella isabellina</name>
    <name type="common">Filamentous fungus</name>
    <name type="synonym">Umbelopsis isabellina</name>
    <dbReference type="NCBI Taxonomy" id="91625"/>
    <lineage>
        <taxon>Eukaryota</taxon>
        <taxon>Fungi</taxon>
        <taxon>Fungi incertae sedis</taxon>
        <taxon>Mucoromycota</taxon>
        <taxon>Mucoromycotina</taxon>
        <taxon>Umbelopsidomycetes</taxon>
        <taxon>Umbelopsidales</taxon>
        <taxon>Umbelopsidaceae</taxon>
        <taxon>Umbelopsis</taxon>
    </lineage>
</organism>
<dbReference type="AlphaFoldDB" id="A0A8H7PWK6"/>
<evidence type="ECO:0000256" key="1">
    <source>
        <dbReference type="ARBA" id="ARBA00004370"/>
    </source>
</evidence>
<feature type="transmembrane region" description="Helical" evidence="6">
    <location>
        <begin position="82"/>
        <end position="98"/>
    </location>
</feature>
<dbReference type="Pfam" id="PF03647">
    <property type="entry name" value="Tmemb_14"/>
    <property type="match status" value="1"/>
</dbReference>
<sequence>MSHHTAMTMAALCAVGGIAGYAKTRSAPSLIAGVGVASLYGGAAYLLKENKDYGAETAALASLVLAGAMGPRAVKSGFRKPVPVALTIASVAAGAYYANKVLEYRNGV</sequence>
<keyword evidence="3 6" id="KW-0812">Transmembrane</keyword>
<dbReference type="InterPro" id="IPR005349">
    <property type="entry name" value="TMEM14"/>
</dbReference>
<feature type="transmembrane region" description="Helical" evidence="6">
    <location>
        <begin position="29"/>
        <end position="47"/>
    </location>
</feature>
<dbReference type="PANTHER" id="PTHR12668:SF53">
    <property type="entry name" value="TMEM14 PROTEIN HOMOLOG YJR085C"/>
    <property type="match status" value="1"/>
</dbReference>
<reference evidence="7" key="1">
    <citation type="submission" date="2020-12" db="EMBL/GenBank/DDBJ databases">
        <title>Metabolic potential, ecology and presence of endohyphal bacteria is reflected in genomic diversity of Mucoromycotina.</title>
        <authorList>
            <person name="Muszewska A."/>
            <person name="Okrasinska A."/>
            <person name="Steczkiewicz K."/>
            <person name="Drgas O."/>
            <person name="Orlowska M."/>
            <person name="Perlinska-Lenart U."/>
            <person name="Aleksandrzak-Piekarczyk T."/>
            <person name="Szatraj K."/>
            <person name="Zielenkiewicz U."/>
            <person name="Pilsyk S."/>
            <person name="Malc E."/>
            <person name="Mieczkowski P."/>
            <person name="Kruszewska J.S."/>
            <person name="Biernat P."/>
            <person name="Pawlowska J."/>
        </authorList>
    </citation>
    <scope>NUCLEOTIDE SEQUENCE</scope>
    <source>
        <strain evidence="7">WA0000067209</strain>
    </source>
</reference>
<dbReference type="InterPro" id="IPR044890">
    <property type="entry name" value="TMEM14_sf"/>
</dbReference>
<evidence type="ECO:0008006" key="9">
    <source>
        <dbReference type="Google" id="ProtNLM"/>
    </source>
</evidence>
<keyword evidence="5 6" id="KW-0472">Membrane</keyword>
<protein>
    <recommendedName>
        <fullName evidence="9">Transmembrane protein 14</fullName>
    </recommendedName>
</protein>
<name>A0A8H7PWK6_MORIS</name>
<dbReference type="Gene3D" id="1.10.10.1740">
    <property type="entry name" value="Transmembrane protein 14-like"/>
    <property type="match status" value="1"/>
</dbReference>